<proteinExistence type="predicted"/>
<reference evidence="2" key="1">
    <citation type="journal article" date="2023" name="Hortic. Res.">
        <title>A chromosome-level phased genome enabling allele-level studies in sweet orange: a case study on citrus Huanglongbing tolerance.</title>
        <authorList>
            <person name="Wu B."/>
            <person name="Yu Q."/>
            <person name="Deng Z."/>
            <person name="Duan Y."/>
            <person name="Luo F."/>
            <person name="Gmitter F. Jr."/>
        </authorList>
    </citation>
    <scope>NUCLEOTIDE SEQUENCE [LARGE SCALE GENOMIC DNA]</scope>
    <source>
        <strain evidence="2">cv. Valencia</strain>
    </source>
</reference>
<organism evidence="1 2">
    <name type="scientific">Citrus sinensis</name>
    <name type="common">Sweet orange</name>
    <name type="synonym">Citrus aurantium var. sinensis</name>
    <dbReference type="NCBI Taxonomy" id="2711"/>
    <lineage>
        <taxon>Eukaryota</taxon>
        <taxon>Viridiplantae</taxon>
        <taxon>Streptophyta</taxon>
        <taxon>Embryophyta</taxon>
        <taxon>Tracheophyta</taxon>
        <taxon>Spermatophyta</taxon>
        <taxon>Magnoliopsida</taxon>
        <taxon>eudicotyledons</taxon>
        <taxon>Gunneridae</taxon>
        <taxon>Pentapetalae</taxon>
        <taxon>rosids</taxon>
        <taxon>malvids</taxon>
        <taxon>Sapindales</taxon>
        <taxon>Rutaceae</taxon>
        <taxon>Aurantioideae</taxon>
        <taxon>Citrus</taxon>
    </lineage>
</organism>
<dbReference type="EMBL" id="CM039172">
    <property type="protein sequence ID" value="KAH9784969.1"/>
    <property type="molecule type" value="Genomic_DNA"/>
</dbReference>
<sequence length="711" mass="79583">MNLATIYKPTTTNSSPHPSSQFPEITKCKSMRELTQVHAHFIKTGQIRDPLAAAEILRFCAVSDLGDLEYAHKVFTQIREPNCFSYNTIIRAFSECKDDDDSLHALLVFYQMVSDGLVLPNKFTFPSVLKACAKTARLREGKQVHGLIVKFGLVYDEFVVSNLVRMYVMCGDMDNAHRLFYKSVVEFGNNGLLLRDTRRQEGYVILWNVMIDGYVRLGNFRASRALFDEMPQRSVVSWNVMISGYAQNGQFREAIEMFLEMQNGDVCPNYVTLVSVLPAISRLGALELGKWVHLYAEKNAIEINDILGSALIDMYSKCGSIENAIQVFERIPQRNAIAWSAMIGGFAMHGRAQDALDCFSRMEQAGVKPSDVVYIGLLSACSHAGLVEEGRLMFNHMVNVTGLEPRIEHYGCMVDLLGRAGLLEEAEELVLNMPIEPDDVIWKALLGACKTHGNIEMGERVAKVLMKLAPNDSGAYVGISNIYASSGNWEGVAEVRLKMKQMDIRKDPGCSWIELNGMIHEFLVEDDSHPKAKEIHSMLEEISSRLSLSGYRPKTTQVLLNMEEEGKESALHYHSEKIAIGFGLISTNPGTTLRIVKNLRICEDCHSSLKLISKIYKRKIIVRDRKRFHHFENGSCSSVNPSTADQWQIGSPGSCGWSEKTEGIVGNKTQVVPSPETGELKRRFRGFSRLRLAAFRTVSCDKDGMDMTGVA</sequence>
<evidence type="ECO:0000313" key="2">
    <source>
        <dbReference type="Proteomes" id="UP000829398"/>
    </source>
</evidence>
<protein>
    <submittedName>
        <fullName evidence="1">Pentatricopeptide repeat-containing protein</fullName>
    </submittedName>
</protein>
<name>A0ACB8MHS6_CITSI</name>
<accession>A0ACB8MHS6</accession>
<keyword evidence="2" id="KW-1185">Reference proteome</keyword>
<dbReference type="Proteomes" id="UP000829398">
    <property type="component" value="Chromosome 3"/>
</dbReference>
<evidence type="ECO:0000313" key="1">
    <source>
        <dbReference type="EMBL" id="KAH9784969.1"/>
    </source>
</evidence>
<gene>
    <name evidence="1" type="ORF">KPL71_009823</name>
</gene>
<comment type="caution">
    <text evidence="1">The sequence shown here is derived from an EMBL/GenBank/DDBJ whole genome shotgun (WGS) entry which is preliminary data.</text>
</comment>